<dbReference type="Pfam" id="PF07992">
    <property type="entry name" value="Pyr_redox_2"/>
    <property type="match status" value="1"/>
</dbReference>
<evidence type="ECO:0000313" key="8">
    <source>
        <dbReference type="Proteomes" id="UP000195569"/>
    </source>
</evidence>
<dbReference type="SUPFAM" id="SSF55424">
    <property type="entry name" value="FAD/NAD-linked reductases, dimerisation (C-terminal) domain"/>
    <property type="match status" value="1"/>
</dbReference>
<comment type="caution">
    <text evidence="7">The sequence shown here is derived from an EMBL/GenBank/DDBJ whole genome shotgun (WGS) entry which is preliminary data.</text>
</comment>
<evidence type="ECO:0000256" key="2">
    <source>
        <dbReference type="ARBA" id="ARBA00022630"/>
    </source>
</evidence>
<dbReference type="Proteomes" id="UP000195569">
    <property type="component" value="Unassembled WGS sequence"/>
</dbReference>
<proteinExistence type="predicted"/>
<dbReference type="AlphaFoldDB" id="A0A1N7SCK2"/>
<dbReference type="Gene3D" id="3.50.50.60">
    <property type="entry name" value="FAD/NAD(P)-binding domain"/>
    <property type="match status" value="2"/>
</dbReference>
<evidence type="ECO:0000259" key="5">
    <source>
        <dbReference type="Pfam" id="PF07992"/>
    </source>
</evidence>
<name>A0A1N7SCK2_9BURK</name>
<dbReference type="PRINTS" id="PR00368">
    <property type="entry name" value="FADPNR"/>
</dbReference>
<gene>
    <name evidence="7" type="ORF">BN2476_460047</name>
</gene>
<dbReference type="Gene3D" id="3.30.390.30">
    <property type="match status" value="1"/>
</dbReference>
<dbReference type="InterPro" id="IPR016156">
    <property type="entry name" value="FAD/NAD-linked_Rdtase_dimer_sf"/>
</dbReference>
<dbReference type="GO" id="GO:0016651">
    <property type="term" value="F:oxidoreductase activity, acting on NAD(P)H"/>
    <property type="evidence" value="ECO:0007669"/>
    <property type="project" value="TreeGrafter"/>
</dbReference>
<dbReference type="PANTHER" id="PTHR43557:SF2">
    <property type="entry name" value="RIESKE DOMAIN-CONTAINING PROTEIN-RELATED"/>
    <property type="match status" value="1"/>
</dbReference>
<keyword evidence="3" id="KW-0274">FAD</keyword>
<keyword evidence="2" id="KW-0285">Flavoprotein</keyword>
<feature type="domain" description="Reductase C-terminal" evidence="6">
    <location>
        <begin position="337"/>
        <end position="417"/>
    </location>
</feature>
<protein>
    <submittedName>
        <fullName evidence="7">NAD(P)H-nitrite reductase</fullName>
    </submittedName>
</protein>
<dbReference type="GO" id="GO:0005737">
    <property type="term" value="C:cytoplasm"/>
    <property type="evidence" value="ECO:0007669"/>
    <property type="project" value="TreeGrafter"/>
</dbReference>
<dbReference type="SUPFAM" id="SSF51905">
    <property type="entry name" value="FAD/NAD(P)-binding domain"/>
    <property type="match status" value="2"/>
</dbReference>
<dbReference type="RefSeq" id="WP_087736514.1">
    <property type="nucleotide sequence ID" value="NZ_CYGY02000046.1"/>
</dbReference>
<evidence type="ECO:0000256" key="1">
    <source>
        <dbReference type="ARBA" id="ARBA00001974"/>
    </source>
</evidence>
<evidence type="ECO:0000256" key="4">
    <source>
        <dbReference type="ARBA" id="ARBA00023002"/>
    </source>
</evidence>
<dbReference type="InterPro" id="IPR036188">
    <property type="entry name" value="FAD/NAD-bd_sf"/>
</dbReference>
<dbReference type="InterPro" id="IPR050446">
    <property type="entry name" value="FAD-oxidoreductase/Apoptosis"/>
</dbReference>
<dbReference type="PANTHER" id="PTHR43557">
    <property type="entry name" value="APOPTOSIS-INDUCING FACTOR 1"/>
    <property type="match status" value="1"/>
</dbReference>
<evidence type="ECO:0000256" key="3">
    <source>
        <dbReference type="ARBA" id="ARBA00022827"/>
    </source>
</evidence>
<comment type="cofactor">
    <cofactor evidence="1">
        <name>FAD</name>
        <dbReference type="ChEBI" id="CHEBI:57692"/>
    </cofactor>
</comment>
<sequence>MTDAAISNAPDAADTPQTIVVIGGGQAAGWVVKTLRKTGFAGRLVMIADEIHLPYERPPLSKAVLSGDAGIDTVRLFATDDFASLNVEAWQPDVAVAIDRERRIVRTQSDREVQYDRLVIATGGAARKLPASLVKTERIAYLRTLDEASALGERLRESSHVLVIGGGWIGLEVAATARKLGVAATVVEGAPRLCARSVPPAVSDFLLDLHRANGVDVKLSAALTSLDTHPEEANKVRATLADGSTIDADFAVAGIGLTPHTSLAEAAGLPVNDGIVVDEHGMTNDPRIFACGDVANHPSAWLKRRVRLESWANAQNQAIVVAKAALGQFEPYAEILWFWSDQYDVNLQILGDIPADAQLVVRGDVSARRATLFHVADGAVRGVIAINTPRDLKLARKWMSQGRTVDVAALADAGKALA</sequence>
<accession>A0A1N7SCK2</accession>
<keyword evidence="8" id="KW-1185">Reference proteome</keyword>
<dbReference type="InterPro" id="IPR023753">
    <property type="entry name" value="FAD/NAD-binding_dom"/>
</dbReference>
<keyword evidence="4" id="KW-0560">Oxidoreductase</keyword>
<reference evidence="7" key="1">
    <citation type="submission" date="2016-12" db="EMBL/GenBank/DDBJ databases">
        <authorList>
            <person name="Moulin L."/>
        </authorList>
    </citation>
    <scope>NUCLEOTIDE SEQUENCE [LARGE SCALE GENOMIC DNA]</scope>
    <source>
        <strain evidence="7">STM 7183</strain>
    </source>
</reference>
<organism evidence="7 8">
    <name type="scientific">Paraburkholderia piptadeniae</name>
    <dbReference type="NCBI Taxonomy" id="1701573"/>
    <lineage>
        <taxon>Bacteria</taxon>
        <taxon>Pseudomonadati</taxon>
        <taxon>Pseudomonadota</taxon>
        <taxon>Betaproteobacteria</taxon>
        <taxon>Burkholderiales</taxon>
        <taxon>Burkholderiaceae</taxon>
        <taxon>Paraburkholderia</taxon>
    </lineage>
</organism>
<dbReference type="OrthoDB" id="9769238at2"/>
<dbReference type="EMBL" id="CYGY02000046">
    <property type="protein sequence ID" value="SIT45127.1"/>
    <property type="molecule type" value="Genomic_DNA"/>
</dbReference>
<evidence type="ECO:0000259" key="6">
    <source>
        <dbReference type="Pfam" id="PF14759"/>
    </source>
</evidence>
<feature type="domain" description="FAD/NAD(P)-binding" evidence="5">
    <location>
        <begin position="18"/>
        <end position="318"/>
    </location>
</feature>
<evidence type="ECO:0000313" key="7">
    <source>
        <dbReference type="EMBL" id="SIT45127.1"/>
    </source>
</evidence>
<dbReference type="Pfam" id="PF14759">
    <property type="entry name" value="Reductase_C"/>
    <property type="match status" value="1"/>
</dbReference>
<dbReference type="InterPro" id="IPR028202">
    <property type="entry name" value="Reductase_C"/>
</dbReference>
<dbReference type="PRINTS" id="PR00411">
    <property type="entry name" value="PNDRDTASEI"/>
</dbReference>